<evidence type="ECO:0000259" key="1">
    <source>
        <dbReference type="PROSITE" id="PS51186"/>
    </source>
</evidence>
<dbReference type="Gene3D" id="3.40.630.30">
    <property type="match status" value="1"/>
</dbReference>
<keyword evidence="2" id="KW-0808">Transferase</keyword>
<dbReference type="Pfam" id="PF00583">
    <property type="entry name" value="Acetyltransf_1"/>
    <property type="match status" value="1"/>
</dbReference>
<accession>A0AAC8VJH1</accession>
<dbReference type="PANTHER" id="PTHR43415">
    <property type="entry name" value="SPERMIDINE N(1)-ACETYLTRANSFERASE"/>
    <property type="match status" value="1"/>
</dbReference>
<dbReference type="AlphaFoldDB" id="A0AAC8VJH1"/>
<dbReference type="SUPFAM" id="SSF55729">
    <property type="entry name" value="Acyl-CoA N-acyltransferases (Nat)"/>
    <property type="match status" value="1"/>
</dbReference>
<dbReference type="Proteomes" id="UP000029558">
    <property type="component" value="Chromosome"/>
</dbReference>
<sequence>MDIYIRGYESNDAKDLHHIFSQKSVYSNTFQLPNPSLDKIIDKYQQRLEHNNQYSFVAIDKQLDQVIGESTISIPTTPRRSHSASFGIVIDENYRGQGIGSLLTCHVIDFCFNWLGKIRIELEVYQQNQTAIALYEKHGFKIEGHCKSYALYQGKYTDGYLMAKLKRKRRYLGRYFAHPMMQNRRAKRDDYKPSAVRVTQRYVP</sequence>
<protein>
    <submittedName>
        <fullName evidence="2">Acetyltransferase family protein</fullName>
        <ecNumber evidence="2">2.3.1.-</ecNumber>
    </submittedName>
</protein>
<evidence type="ECO:0000313" key="3">
    <source>
        <dbReference type="Proteomes" id="UP000029558"/>
    </source>
</evidence>
<reference evidence="2 3" key="1">
    <citation type="journal article" date="2014" name="Genome Announc.">
        <title>Comparative Genome Analysis of Two Isolates of the Fish Pathogen Piscirickettsia salmonis from Different Hosts Reveals Major Differences in Virulence-Associated Secretion Systems.</title>
        <authorList>
            <person name="Bohle H."/>
            <person name="Henriquez P."/>
            <person name="Grothusen H."/>
            <person name="Navas E."/>
            <person name="Sandoval A."/>
            <person name="Bustamante F."/>
            <person name="Bustos P."/>
            <person name="Mancilla M."/>
        </authorList>
    </citation>
    <scope>NUCLEOTIDE SEQUENCE [LARGE SCALE GENOMIC DNA]</scope>
    <source>
        <strain evidence="3">B1-32597</strain>
    </source>
</reference>
<dbReference type="InterPro" id="IPR016181">
    <property type="entry name" value="Acyl_CoA_acyltransferase"/>
</dbReference>
<dbReference type="GO" id="GO:0016747">
    <property type="term" value="F:acyltransferase activity, transferring groups other than amino-acyl groups"/>
    <property type="evidence" value="ECO:0007669"/>
    <property type="project" value="InterPro"/>
</dbReference>
<dbReference type="EMBL" id="CP012508">
    <property type="protein sequence ID" value="ALB23704.1"/>
    <property type="molecule type" value="Genomic_DNA"/>
</dbReference>
<dbReference type="EC" id="2.3.1.-" evidence="2"/>
<dbReference type="PROSITE" id="PS51186">
    <property type="entry name" value="GNAT"/>
    <property type="match status" value="1"/>
</dbReference>
<dbReference type="CDD" id="cd04301">
    <property type="entry name" value="NAT_SF"/>
    <property type="match status" value="1"/>
</dbReference>
<gene>
    <name evidence="2" type="ORF">KU39_2528</name>
</gene>
<evidence type="ECO:0000313" key="2">
    <source>
        <dbReference type="EMBL" id="ALB23704.1"/>
    </source>
</evidence>
<keyword evidence="2" id="KW-0012">Acyltransferase</keyword>
<feature type="domain" description="N-acetyltransferase" evidence="1">
    <location>
        <begin position="3"/>
        <end position="167"/>
    </location>
</feature>
<proteinExistence type="predicted"/>
<dbReference type="RefSeq" id="WP_017377040.1">
    <property type="nucleotide sequence ID" value="NZ_CP012508.1"/>
</dbReference>
<dbReference type="InterPro" id="IPR000182">
    <property type="entry name" value="GNAT_dom"/>
</dbReference>
<organism evidence="2 3">
    <name type="scientific">Piscirickettsia salmonis</name>
    <dbReference type="NCBI Taxonomy" id="1238"/>
    <lineage>
        <taxon>Bacteria</taxon>
        <taxon>Pseudomonadati</taxon>
        <taxon>Pseudomonadota</taxon>
        <taxon>Gammaproteobacteria</taxon>
        <taxon>Thiotrichales</taxon>
        <taxon>Piscirickettsiaceae</taxon>
        <taxon>Piscirickettsia</taxon>
    </lineage>
</organism>
<dbReference type="PANTHER" id="PTHR43415:SF3">
    <property type="entry name" value="GNAT-FAMILY ACETYLTRANSFERASE"/>
    <property type="match status" value="1"/>
</dbReference>
<name>A0AAC8VJH1_PISSA</name>